<dbReference type="InterPro" id="IPR043128">
    <property type="entry name" value="Rev_trsase/Diguanyl_cyclase"/>
</dbReference>
<dbReference type="Proteomes" id="UP000765509">
    <property type="component" value="Unassembled WGS sequence"/>
</dbReference>
<organism evidence="3 4">
    <name type="scientific">Austropuccinia psidii MF-1</name>
    <dbReference type="NCBI Taxonomy" id="1389203"/>
    <lineage>
        <taxon>Eukaryota</taxon>
        <taxon>Fungi</taxon>
        <taxon>Dikarya</taxon>
        <taxon>Basidiomycota</taxon>
        <taxon>Pucciniomycotina</taxon>
        <taxon>Pucciniomycetes</taxon>
        <taxon>Pucciniales</taxon>
        <taxon>Sphaerophragmiaceae</taxon>
        <taxon>Austropuccinia</taxon>
    </lineage>
</organism>
<dbReference type="AlphaFoldDB" id="A0A9Q3BSQ2"/>
<evidence type="ECO:0000313" key="4">
    <source>
        <dbReference type="Proteomes" id="UP000765509"/>
    </source>
</evidence>
<dbReference type="EMBL" id="AVOT02002827">
    <property type="protein sequence ID" value="MBW0471661.1"/>
    <property type="molecule type" value="Genomic_DNA"/>
</dbReference>
<proteinExistence type="predicted"/>
<dbReference type="CDD" id="cd01647">
    <property type="entry name" value="RT_LTR"/>
    <property type="match status" value="1"/>
</dbReference>
<dbReference type="InterPro" id="IPR043502">
    <property type="entry name" value="DNA/RNA_pol_sf"/>
</dbReference>
<dbReference type="Pfam" id="PF00078">
    <property type="entry name" value="RVT_1"/>
    <property type="match status" value="1"/>
</dbReference>
<evidence type="ECO:0000259" key="2">
    <source>
        <dbReference type="Pfam" id="PF00078"/>
    </source>
</evidence>
<dbReference type="Gene3D" id="3.30.70.270">
    <property type="match status" value="1"/>
</dbReference>
<sequence>MKLGVLRKVDHHEKVEVSTPVIITRHNNKSRMVGDLRALNTYTIPDRYLIPRIHENLTQLSRERFITSMDTLKGFHQNFLTPHARKVLRIIACCGIYEYLRMPFGIKNEPPHYQRIMNTIFPHDLSEGCRVSVTLWSLDLVVHVTSASRQRQLSHENVTQSPNPFQHYSQGSGNYIPWPKEAHAYAPAPPSRCDANTAPPSPPSPLFTLPPPTAYHPYAHIVPS</sequence>
<feature type="compositionally biased region" description="Pro residues" evidence="1">
    <location>
        <begin position="199"/>
        <end position="208"/>
    </location>
</feature>
<dbReference type="PANTHER" id="PTHR24559">
    <property type="entry name" value="TRANSPOSON TY3-I GAG-POL POLYPROTEIN"/>
    <property type="match status" value="1"/>
</dbReference>
<name>A0A9Q3BSQ2_9BASI</name>
<evidence type="ECO:0000313" key="3">
    <source>
        <dbReference type="EMBL" id="MBW0471661.1"/>
    </source>
</evidence>
<dbReference type="PANTHER" id="PTHR24559:SF444">
    <property type="entry name" value="REVERSE TRANSCRIPTASE DOMAIN-CONTAINING PROTEIN"/>
    <property type="match status" value="1"/>
</dbReference>
<dbReference type="Gene3D" id="3.10.10.10">
    <property type="entry name" value="HIV Type 1 Reverse Transcriptase, subunit A, domain 1"/>
    <property type="match status" value="1"/>
</dbReference>
<evidence type="ECO:0000256" key="1">
    <source>
        <dbReference type="SAM" id="MobiDB-lite"/>
    </source>
</evidence>
<gene>
    <name evidence="3" type="ORF">O181_011376</name>
</gene>
<dbReference type="OrthoDB" id="6932368at2759"/>
<accession>A0A9Q3BSQ2</accession>
<feature type="domain" description="Reverse transcriptase" evidence="2">
    <location>
        <begin position="26"/>
        <end position="149"/>
    </location>
</feature>
<dbReference type="SUPFAM" id="SSF56672">
    <property type="entry name" value="DNA/RNA polymerases"/>
    <property type="match status" value="1"/>
</dbReference>
<comment type="caution">
    <text evidence="3">The sequence shown here is derived from an EMBL/GenBank/DDBJ whole genome shotgun (WGS) entry which is preliminary data.</text>
</comment>
<reference evidence="3" key="1">
    <citation type="submission" date="2021-03" db="EMBL/GenBank/DDBJ databases">
        <title>Draft genome sequence of rust myrtle Austropuccinia psidii MF-1, a brazilian biotype.</title>
        <authorList>
            <person name="Quecine M.C."/>
            <person name="Pachon D.M.R."/>
            <person name="Bonatelli M.L."/>
            <person name="Correr F.H."/>
            <person name="Franceschini L.M."/>
            <person name="Leite T.F."/>
            <person name="Margarido G.R.A."/>
            <person name="Almeida C.A."/>
            <person name="Ferrarezi J.A."/>
            <person name="Labate C.A."/>
        </authorList>
    </citation>
    <scope>NUCLEOTIDE SEQUENCE</scope>
    <source>
        <strain evidence="3">MF-1</strain>
    </source>
</reference>
<dbReference type="InterPro" id="IPR000477">
    <property type="entry name" value="RT_dom"/>
</dbReference>
<keyword evidence="4" id="KW-1185">Reference proteome</keyword>
<feature type="region of interest" description="Disordered" evidence="1">
    <location>
        <begin position="187"/>
        <end position="208"/>
    </location>
</feature>
<dbReference type="InterPro" id="IPR053134">
    <property type="entry name" value="RNA-dir_DNA_polymerase"/>
</dbReference>
<protein>
    <recommendedName>
        <fullName evidence="2">Reverse transcriptase domain-containing protein</fullName>
    </recommendedName>
</protein>